<reference evidence="1 2" key="1">
    <citation type="submission" date="2019-02" db="EMBL/GenBank/DDBJ databases">
        <title>Deep-cultivation of Planctomycetes and their phenomic and genomic characterization uncovers novel biology.</title>
        <authorList>
            <person name="Wiegand S."/>
            <person name="Jogler M."/>
            <person name="Boedeker C."/>
            <person name="Pinto D."/>
            <person name="Vollmers J."/>
            <person name="Rivas-Marin E."/>
            <person name="Kohn T."/>
            <person name="Peeters S.H."/>
            <person name="Heuer A."/>
            <person name="Rast P."/>
            <person name="Oberbeckmann S."/>
            <person name="Bunk B."/>
            <person name="Jeske O."/>
            <person name="Meyerdierks A."/>
            <person name="Storesund J.E."/>
            <person name="Kallscheuer N."/>
            <person name="Luecker S."/>
            <person name="Lage O.M."/>
            <person name="Pohl T."/>
            <person name="Merkel B.J."/>
            <person name="Hornburger P."/>
            <person name="Mueller R.-W."/>
            <person name="Bruemmer F."/>
            <person name="Labrenz M."/>
            <person name="Spormann A.M."/>
            <person name="Op den Camp H."/>
            <person name="Overmann J."/>
            <person name="Amann R."/>
            <person name="Jetten M.S.M."/>
            <person name="Mascher T."/>
            <person name="Medema M.H."/>
            <person name="Devos D.P."/>
            <person name="Kaster A.-K."/>
            <person name="Ovreas L."/>
            <person name="Rohde M."/>
            <person name="Galperin M.Y."/>
            <person name="Jogler C."/>
        </authorList>
    </citation>
    <scope>NUCLEOTIDE SEQUENCE [LARGE SCALE GENOMIC DNA]</scope>
    <source>
        <strain evidence="1 2">Pla133</strain>
    </source>
</reference>
<name>A0A518BLS1_9BACT</name>
<protein>
    <recommendedName>
        <fullName evidence="3">Lipid A deacylase LpxR family protein</fullName>
    </recommendedName>
</protein>
<dbReference type="KEGG" id="pbap:Pla133_30180"/>
<organism evidence="1 2">
    <name type="scientific">Engelhardtia mirabilis</name>
    <dbReference type="NCBI Taxonomy" id="2528011"/>
    <lineage>
        <taxon>Bacteria</taxon>
        <taxon>Pseudomonadati</taxon>
        <taxon>Planctomycetota</taxon>
        <taxon>Planctomycetia</taxon>
        <taxon>Planctomycetia incertae sedis</taxon>
        <taxon>Engelhardtia</taxon>
    </lineage>
</organism>
<dbReference type="Proteomes" id="UP000316921">
    <property type="component" value="Chromosome"/>
</dbReference>
<evidence type="ECO:0000313" key="2">
    <source>
        <dbReference type="Proteomes" id="UP000316921"/>
    </source>
</evidence>
<accession>A0A518BLS1</accession>
<keyword evidence="2" id="KW-1185">Reference proteome</keyword>
<dbReference type="InterPro" id="IPR037107">
    <property type="entry name" value="Put_OMP_sf"/>
</dbReference>
<dbReference type="AlphaFoldDB" id="A0A518BLS1"/>
<dbReference type="EMBL" id="CP036287">
    <property type="protein sequence ID" value="QDU67929.1"/>
    <property type="molecule type" value="Genomic_DNA"/>
</dbReference>
<gene>
    <name evidence="1" type="ORF">Pla133_30180</name>
</gene>
<proteinExistence type="predicted"/>
<evidence type="ECO:0008006" key="3">
    <source>
        <dbReference type="Google" id="ProtNLM"/>
    </source>
</evidence>
<dbReference type="InterPro" id="IPR018707">
    <property type="entry name" value="LpxR"/>
</dbReference>
<dbReference type="RefSeq" id="WP_419191553.1">
    <property type="nucleotide sequence ID" value="NZ_CP036287.1"/>
</dbReference>
<dbReference type="Gene3D" id="2.40.128.140">
    <property type="entry name" value="Outer membrane protein"/>
    <property type="match status" value="1"/>
</dbReference>
<dbReference type="Pfam" id="PF09982">
    <property type="entry name" value="LpxR"/>
    <property type="match status" value="1"/>
</dbReference>
<evidence type="ECO:0000313" key="1">
    <source>
        <dbReference type="EMBL" id="QDU67929.1"/>
    </source>
</evidence>
<sequence length="334" mass="35608">MATLVACLGACAAPPDVVEPGAFHETVALTYDNDVFTRSDDNYTNGVALTWIRGPVARERDGSLADRFARLWRGAPFLGDDREELYVAMGLGHEIFTPDDITLADPPRDDQPYAGVLFVDLALARLRPDRSDNWQLRLGLVGPSSGAEWVQTKVHETIGVDVPEGWDTQLPDEPIINLDYTRATEWLTSGDMSDAGARVVPVFGAGAGTYFTGVTAGLYGEAGWNLPDPVGAFSLRQGVGPQFLGDIGASGQPSVSFFAGLGGYATAHYLPLDGTVFSSSRSVDTEPLVGFGSFGATVRYGSLSVTFVGSVATDQFATQRSATKFGSLTVAYRF</sequence>